<proteinExistence type="predicted"/>
<accession>A0AAV4Q2R2</accession>
<sequence length="96" mass="10870">MLCTESTGTRMPSLHTCADIPHYISLNNHWRDYISLCKYNTVCHRGTLPCASAGCACHPRFYEPRFEFASSRDTSASSSLSSSKFSTYSILYFRQV</sequence>
<comment type="caution">
    <text evidence="1">The sequence shown here is derived from an EMBL/GenBank/DDBJ whole genome shotgun (WGS) entry which is preliminary data.</text>
</comment>
<organism evidence="1 2">
    <name type="scientific">Caerostris extrusa</name>
    <name type="common">Bark spider</name>
    <name type="synonym">Caerostris bankana</name>
    <dbReference type="NCBI Taxonomy" id="172846"/>
    <lineage>
        <taxon>Eukaryota</taxon>
        <taxon>Metazoa</taxon>
        <taxon>Ecdysozoa</taxon>
        <taxon>Arthropoda</taxon>
        <taxon>Chelicerata</taxon>
        <taxon>Arachnida</taxon>
        <taxon>Araneae</taxon>
        <taxon>Araneomorphae</taxon>
        <taxon>Entelegynae</taxon>
        <taxon>Araneoidea</taxon>
        <taxon>Araneidae</taxon>
        <taxon>Caerostris</taxon>
    </lineage>
</organism>
<name>A0AAV4Q2R2_CAEEX</name>
<reference evidence="1 2" key="1">
    <citation type="submission" date="2021-06" db="EMBL/GenBank/DDBJ databases">
        <title>Caerostris extrusa draft genome.</title>
        <authorList>
            <person name="Kono N."/>
            <person name="Arakawa K."/>
        </authorList>
    </citation>
    <scope>NUCLEOTIDE SEQUENCE [LARGE SCALE GENOMIC DNA]</scope>
</reference>
<dbReference type="EMBL" id="BPLR01005641">
    <property type="protein sequence ID" value="GIY03928.1"/>
    <property type="molecule type" value="Genomic_DNA"/>
</dbReference>
<protein>
    <submittedName>
        <fullName evidence="1">Uncharacterized protein</fullName>
    </submittedName>
</protein>
<dbReference type="AlphaFoldDB" id="A0AAV4Q2R2"/>
<gene>
    <name evidence="1" type="ORF">CEXT_708281</name>
</gene>
<evidence type="ECO:0000313" key="2">
    <source>
        <dbReference type="Proteomes" id="UP001054945"/>
    </source>
</evidence>
<evidence type="ECO:0000313" key="1">
    <source>
        <dbReference type="EMBL" id="GIY03928.1"/>
    </source>
</evidence>
<dbReference type="Proteomes" id="UP001054945">
    <property type="component" value="Unassembled WGS sequence"/>
</dbReference>
<keyword evidence="2" id="KW-1185">Reference proteome</keyword>